<keyword evidence="3" id="KW-0547">Nucleotide-binding</keyword>
<reference evidence="15 16" key="1">
    <citation type="submission" date="2018-03" db="EMBL/GenBank/DDBJ databases">
        <title>Complete genome sequencing of Faecalibacterium prausnitzii strains isolated from the human gut.</title>
        <authorList>
            <person name="Fitzgerald B.C."/>
            <person name="Shkoporov A.N."/>
            <person name="Ross P.R."/>
            <person name="Hill C."/>
        </authorList>
    </citation>
    <scope>NUCLEOTIDE SEQUENCE [LARGE SCALE GENOMIC DNA]</scope>
    <source>
        <strain evidence="15 16">ATCC 27768</strain>
    </source>
</reference>
<dbReference type="RefSeq" id="WP_113992117.1">
    <property type="nucleotide sequence ID" value="NZ_JAWHPP010000005.1"/>
</dbReference>
<dbReference type="GO" id="GO:0003678">
    <property type="term" value="F:DNA helicase activity"/>
    <property type="evidence" value="ECO:0007669"/>
    <property type="project" value="InterPro"/>
</dbReference>
<dbReference type="Pfam" id="PF06733">
    <property type="entry name" value="DEAD_2"/>
    <property type="match status" value="1"/>
</dbReference>
<dbReference type="InterPro" id="IPR045028">
    <property type="entry name" value="DinG/Rad3-like"/>
</dbReference>
<dbReference type="Gene3D" id="3.90.320.10">
    <property type="match status" value="1"/>
</dbReference>
<dbReference type="InterPro" id="IPR027417">
    <property type="entry name" value="P-loop_NTPase"/>
</dbReference>
<accession>A0A367GB69</accession>
<keyword evidence="1" id="KW-0004">4Fe-4S</keyword>
<evidence type="ECO:0000256" key="13">
    <source>
        <dbReference type="ARBA" id="ARBA00038058"/>
    </source>
</evidence>
<keyword evidence="11" id="KW-0234">DNA repair</keyword>
<dbReference type="InterPro" id="IPR006555">
    <property type="entry name" value="ATP-dep_Helicase_C"/>
</dbReference>
<keyword evidence="5" id="KW-0378">Hydrolase</keyword>
<dbReference type="PANTHER" id="PTHR11472">
    <property type="entry name" value="DNA REPAIR DEAD HELICASE RAD3/XP-D SUBFAMILY MEMBER"/>
    <property type="match status" value="1"/>
</dbReference>
<proteinExistence type="inferred from homology"/>
<dbReference type="GO" id="GO:0003677">
    <property type="term" value="F:DNA binding"/>
    <property type="evidence" value="ECO:0007669"/>
    <property type="project" value="UniProtKB-KW"/>
</dbReference>
<dbReference type="SMART" id="SM00491">
    <property type="entry name" value="HELICc2"/>
    <property type="match status" value="1"/>
</dbReference>
<dbReference type="InterPro" id="IPR010614">
    <property type="entry name" value="RAD3-like_helicase_DEAD"/>
</dbReference>
<dbReference type="AlphaFoldDB" id="A0A367GB69"/>
<dbReference type="PROSITE" id="PS51193">
    <property type="entry name" value="HELICASE_ATP_BIND_2"/>
    <property type="match status" value="1"/>
</dbReference>
<evidence type="ECO:0000256" key="12">
    <source>
        <dbReference type="ARBA" id="ARBA00023235"/>
    </source>
</evidence>
<dbReference type="Proteomes" id="UP000252378">
    <property type="component" value="Unassembled WGS sequence"/>
</dbReference>
<sequence>MASIHLPIRQLVEFLLRTGSIDSRFTGFDRANEGARIHRKLQKAAGEGYQAEVFLSAEREACGIAFTLEGRADGIFTDENGTVTIDEIKTTTVPYEEITEELNPCHWAQGMVYAAIYSSQQGLDALAVRLTYYQVDTDQIQRFTRQFTQQQLEQFLRQLLMQYAPWAQRQLDWDILRSQSLAALQFPFAEYRPGQRALAGEVYRACRAGKSADRKGGTRVFCQAPTGIGKTMSALFPALKAMGEGCGAKLFYLTARSTTQAAAEDAIARLRTAQPGLALRSVTLTAKEKACLHPDAEGHPACLPEVCPFANGYYDRRKDALVALLDGSGSFSRAALADTARQFSVCPFELGLDLSEWCDVVIGDYNYLFDPVVHLKRFFDAAGDWLFLIDEAHNLPDRARAMYSAQFAKSSLTEAKRALGKGRSSLKTALTKADKVFLAARKACAQATPRTGTEPAGETEPAQVSLLPAEAAPDFALSQPLYARDGTVFLQQLPAALPAALRAVHTPLQDWLEQNPEDPAHTQLLELYFALQDIARAADRYDSHFVTQLTARGSELELHLLCLDPAPFVDASLAAGRSAALFSATLTPPAFYRNVLGSADARAVALPSPFPPENLGLFCLPGISTRYRQREASVPAVADALAALAKGKTGNYLAFFPSYAYLQQVYEAFAARWPDIPTLVQQRSLDDAGRAEFLAQFAPHPAKTLLGFAVMGGIFGEGVDLVGDRLIGCAIVGVGLPQVNPRQEMLRRYYEQQSGCGFDYAYRYPGMNKVLQAAGRVVRTPQDKGVVLLLDDRFAQPDTARLFPPHWQHIQYLPGTAALEAALKGFWDV</sequence>
<dbReference type="InterPro" id="IPR006554">
    <property type="entry name" value="Helicase-like_DEXD_c2"/>
</dbReference>
<keyword evidence="6 15" id="KW-0347">Helicase</keyword>
<evidence type="ECO:0000256" key="5">
    <source>
        <dbReference type="ARBA" id="ARBA00022801"/>
    </source>
</evidence>
<evidence type="ECO:0000259" key="14">
    <source>
        <dbReference type="PROSITE" id="PS51193"/>
    </source>
</evidence>
<dbReference type="GO" id="GO:0046872">
    <property type="term" value="F:metal ion binding"/>
    <property type="evidence" value="ECO:0007669"/>
    <property type="project" value="UniProtKB-KW"/>
</dbReference>
<feature type="domain" description="Helicase ATP-binding" evidence="14">
    <location>
        <begin position="181"/>
        <end position="440"/>
    </location>
</feature>
<keyword evidence="10" id="KW-0238">DNA-binding</keyword>
<comment type="caution">
    <text evidence="15">The sequence shown here is derived from an EMBL/GenBank/DDBJ whole genome shotgun (WGS) entry which is preliminary data.</text>
</comment>
<evidence type="ECO:0000256" key="2">
    <source>
        <dbReference type="ARBA" id="ARBA00022723"/>
    </source>
</evidence>
<dbReference type="InterPro" id="IPR011604">
    <property type="entry name" value="PDDEXK-like_dom_sf"/>
</dbReference>
<dbReference type="SUPFAM" id="SSF52540">
    <property type="entry name" value="P-loop containing nucleoside triphosphate hydrolases"/>
    <property type="match status" value="2"/>
</dbReference>
<evidence type="ECO:0000256" key="4">
    <source>
        <dbReference type="ARBA" id="ARBA00022763"/>
    </source>
</evidence>
<gene>
    <name evidence="15" type="ORF">C7J97_04220</name>
</gene>
<evidence type="ECO:0000256" key="3">
    <source>
        <dbReference type="ARBA" id="ARBA00022741"/>
    </source>
</evidence>
<evidence type="ECO:0000313" key="15">
    <source>
        <dbReference type="EMBL" id="RCH47323.1"/>
    </source>
</evidence>
<dbReference type="GO" id="GO:0005524">
    <property type="term" value="F:ATP binding"/>
    <property type="evidence" value="ECO:0007669"/>
    <property type="project" value="UniProtKB-KW"/>
</dbReference>
<evidence type="ECO:0000256" key="8">
    <source>
        <dbReference type="ARBA" id="ARBA00023004"/>
    </source>
</evidence>
<evidence type="ECO:0000256" key="1">
    <source>
        <dbReference type="ARBA" id="ARBA00022485"/>
    </source>
</evidence>
<evidence type="ECO:0000256" key="11">
    <source>
        <dbReference type="ARBA" id="ARBA00023204"/>
    </source>
</evidence>
<keyword evidence="4" id="KW-0227">DNA damage</keyword>
<comment type="similarity">
    <text evidence="13">Belongs to the helicase family. DinG subfamily.</text>
</comment>
<dbReference type="GO" id="GO:0051539">
    <property type="term" value="F:4 iron, 4 sulfur cluster binding"/>
    <property type="evidence" value="ECO:0007669"/>
    <property type="project" value="UniProtKB-KW"/>
</dbReference>
<keyword evidence="2" id="KW-0479">Metal-binding</keyword>
<dbReference type="InterPro" id="IPR014013">
    <property type="entry name" value="Helic_SF1/SF2_ATP-bd_DinG/Rad3"/>
</dbReference>
<dbReference type="SMART" id="SM00488">
    <property type="entry name" value="DEXDc2"/>
    <property type="match status" value="1"/>
</dbReference>
<keyword evidence="12" id="KW-0413">Isomerase</keyword>
<evidence type="ECO:0000313" key="16">
    <source>
        <dbReference type="Proteomes" id="UP000252378"/>
    </source>
</evidence>
<dbReference type="GO" id="GO:0006281">
    <property type="term" value="P:DNA repair"/>
    <property type="evidence" value="ECO:0007669"/>
    <property type="project" value="UniProtKB-KW"/>
</dbReference>
<dbReference type="Gene3D" id="3.40.50.300">
    <property type="entry name" value="P-loop containing nucleotide triphosphate hydrolases"/>
    <property type="match status" value="2"/>
</dbReference>
<protein>
    <submittedName>
        <fullName evidence="15">ATP-dependent helicase</fullName>
    </submittedName>
</protein>
<evidence type="ECO:0000256" key="6">
    <source>
        <dbReference type="ARBA" id="ARBA00022806"/>
    </source>
</evidence>
<evidence type="ECO:0000256" key="9">
    <source>
        <dbReference type="ARBA" id="ARBA00023014"/>
    </source>
</evidence>
<keyword evidence="8" id="KW-0408">Iron</keyword>
<organism evidence="15 16">
    <name type="scientific">Faecalibacterium prausnitzii</name>
    <dbReference type="NCBI Taxonomy" id="853"/>
    <lineage>
        <taxon>Bacteria</taxon>
        <taxon>Bacillati</taxon>
        <taxon>Bacillota</taxon>
        <taxon>Clostridia</taxon>
        <taxon>Eubacteriales</taxon>
        <taxon>Oscillospiraceae</taxon>
        <taxon>Faecalibacterium</taxon>
    </lineage>
</organism>
<dbReference type="GO" id="GO:0016818">
    <property type="term" value="F:hydrolase activity, acting on acid anhydrides, in phosphorus-containing anhydrides"/>
    <property type="evidence" value="ECO:0007669"/>
    <property type="project" value="InterPro"/>
</dbReference>
<evidence type="ECO:0000256" key="7">
    <source>
        <dbReference type="ARBA" id="ARBA00022840"/>
    </source>
</evidence>
<keyword evidence="7" id="KW-0067">ATP-binding</keyword>
<dbReference type="Pfam" id="PF13307">
    <property type="entry name" value="Helicase_C_2"/>
    <property type="match status" value="1"/>
</dbReference>
<evidence type="ECO:0000256" key="10">
    <source>
        <dbReference type="ARBA" id="ARBA00023125"/>
    </source>
</evidence>
<dbReference type="EMBL" id="PXUP01000004">
    <property type="protein sequence ID" value="RCH47323.1"/>
    <property type="molecule type" value="Genomic_DNA"/>
</dbReference>
<dbReference type="PANTHER" id="PTHR11472:SF34">
    <property type="entry name" value="REGULATOR OF TELOMERE ELONGATION HELICASE 1"/>
    <property type="match status" value="1"/>
</dbReference>
<name>A0A367GB69_9FIRM</name>
<keyword evidence="9" id="KW-0411">Iron-sulfur</keyword>